<evidence type="ECO:0000256" key="4">
    <source>
        <dbReference type="ARBA" id="ARBA00022729"/>
    </source>
</evidence>
<dbReference type="InterPro" id="IPR019500">
    <property type="entry name" value="Pep_S46"/>
</dbReference>
<keyword evidence="3" id="KW-0645">Protease</keyword>
<dbReference type="Pfam" id="PF10459">
    <property type="entry name" value="Peptidase_S46"/>
    <property type="match status" value="1"/>
</dbReference>
<organism evidence="6">
    <name type="scientific">termite gut metagenome</name>
    <dbReference type="NCBI Taxonomy" id="433724"/>
    <lineage>
        <taxon>unclassified sequences</taxon>
        <taxon>metagenomes</taxon>
        <taxon>organismal metagenomes</taxon>
    </lineage>
</organism>
<evidence type="ECO:0000256" key="5">
    <source>
        <dbReference type="ARBA" id="ARBA00022801"/>
    </source>
</evidence>
<dbReference type="GO" id="GO:0008239">
    <property type="term" value="F:dipeptidyl-peptidase activity"/>
    <property type="evidence" value="ECO:0007669"/>
    <property type="project" value="InterPro"/>
</dbReference>
<reference evidence="6" key="1">
    <citation type="submission" date="2019-03" db="EMBL/GenBank/DDBJ databases">
        <title>Single cell metagenomics reveals metabolic interactions within the superorganism composed of flagellate Streblomastix strix and complex community of Bacteroidetes bacteria on its surface.</title>
        <authorList>
            <person name="Treitli S.C."/>
            <person name="Kolisko M."/>
            <person name="Husnik F."/>
            <person name="Keeling P."/>
            <person name="Hampl V."/>
        </authorList>
    </citation>
    <scope>NUCLEOTIDE SEQUENCE</scope>
    <source>
        <strain evidence="6">STM</strain>
    </source>
</reference>
<dbReference type="EC" id="3.4.14.-" evidence="6"/>
<dbReference type="PANTHER" id="PTHR38469">
    <property type="entry name" value="PERIPLASMIC PEPTIDASE SUBFAMILY S1B"/>
    <property type="match status" value="1"/>
</dbReference>
<sequence>MNKFSFLVLLIVSAVSPVKGDEGMWLLQLMQEQHSIDMMKKQGLKLDALDIYNPGGVSLKDAVGIFGGGCTGEIISSEGLILTNHHCGYGYIQQHSSVENDYLTDGFWATSRDKELPTQGITFTFIERIDDVTDIVNAKIANNEITENESFATSFLRDLAKELHQNGDMKDKQGIVPQVLPFYAGNKFYLIYRMVYSDVRMVAAPPSAVGKFGGETDNWMWPRHTGDFSLFRIYAGKKGEPVAYNPDNVPLRTKKHLSISIKGLEEGDYTMIMGFPGSTSRYLTVSEVKERMEAVNSPLIRIREARQAVLKKEMEASDKIRIQYASAYAGSSNYWKNSIGMNKAIKDNNVLNIKAEQEKDFIRFAEERNNADYMKVIKEIDTKVAEIQPLMYQRTCLTETFRRGIAFRAPSYTLYDDMAAAIKAKNLDKITQLKGDFIKAYELIHNKDYDHETDRKVAKVLFPLYADMIPANLRPDVYNVITREFKGDYNKFIDAIYDHSIMA</sequence>
<evidence type="ECO:0000313" key="6">
    <source>
        <dbReference type="EMBL" id="KAA6315666.1"/>
    </source>
</evidence>
<keyword evidence="2" id="KW-0031">Aminopeptidase</keyword>
<evidence type="ECO:0000256" key="3">
    <source>
        <dbReference type="ARBA" id="ARBA00022670"/>
    </source>
</evidence>
<evidence type="ECO:0000256" key="2">
    <source>
        <dbReference type="ARBA" id="ARBA00022438"/>
    </source>
</evidence>
<dbReference type="PANTHER" id="PTHR38469:SF1">
    <property type="entry name" value="PERIPLASMIC PEPTIDASE SUBFAMILY S1B"/>
    <property type="match status" value="1"/>
</dbReference>
<gene>
    <name evidence="6" type="ORF">EZS27_033909</name>
</gene>
<feature type="non-terminal residue" evidence="6">
    <location>
        <position position="503"/>
    </location>
</feature>
<dbReference type="InterPro" id="IPR009003">
    <property type="entry name" value="Peptidase_S1_PA"/>
</dbReference>
<dbReference type="GO" id="GO:0070009">
    <property type="term" value="F:serine-type aminopeptidase activity"/>
    <property type="evidence" value="ECO:0007669"/>
    <property type="project" value="InterPro"/>
</dbReference>
<accession>A0A5J4Q1A8</accession>
<keyword evidence="5 6" id="KW-0378">Hydrolase</keyword>
<dbReference type="AlphaFoldDB" id="A0A5J4Q1A8"/>
<dbReference type="GO" id="GO:0006508">
    <property type="term" value="P:proteolysis"/>
    <property type="evidence" value="ECO:0007669"/>
    <property type="project" value="UniProtKB-KW"/>
</dbReference>
<dbReference type="SUPFAM" id="SSF50494">
    <property type="entry name" value="Trypsin-like serine proteases"/>
    <property type="match status" value="1"/>
</dbReference>
<keyword evidence="4" id="KW-0732">Signal</keyword>
<dbReference type="EMBL" id="SNRY01005164">
    <property type="protein sequence ID" value="KAA6315666.1"/>
    <property type="molecule type" value="Genomic_DNA"/>
</dbReference>
<protein>
    <submittedName>
        <fullName evidence="6">Dipeptidyl-peptidase 7</fullName>
        <ecNumber evidence="6">3.4.14.-</ecNumber>
    </submittedName>
</protein>
<name>A0A5J4Q1A8_9ZZZZ</name>
<comment type="caution">
    <text evidence="6">The sequence shown here is derived from an EMBL/GenBank/DDBJ whole genome shotgun (WGS) entry which is preliminary data.</text>
</comment>
<evidence type="ECO:0000256" key="1">
    <source>
        <dbReference type="ARBA" id="ARBA00010491"/>
    </source>
</evidence>
<comment type="similarity">
    <text evidence="1">Belongs to the peptidase S46 family.</text>
</comment>
<proteinExistence type="inferred from homology"/>